<keyword evidence="6 9" id="KW-1133">Transmembrane helix</keyword>
<evidence type="ECO:0000256" key="9">
    <source>
        <dbReference type="SAM" id="Phobius"/>
    </source>
</evidence>
<keyword evidence="2" id="KW-1003">Cell membrane</keyword>
<protein>
    <recommendedName>
        <fullName evidence="10">G-protein coupled receptors family 1 profile domain-containing protein</fullName>
    </recommendedName>
</protein>
<dbReference type="InterPro" id="IPR017452">
    <property type="entry name" value="GPCR_Rhodpsn_7TM"/>
</dbReference>
<keyword evidence="8" id="KW-0807">Transducer</keyword>
<feature type="domain" description="G-protein coupled receptors family 1 profile" evidence="10">
    <location>
        <begin position="40"/>
        <end position="289"/>
    </location>
</feature>
<comment type="caution">
    <text evidence="11">The sequence shown here is derived from an EMBL/GenBank/DDBJ whole genome shotgun (WGS) entry which is preliminary data.</text>
</comment>
<feature type="transmembrane region" description="Helical" evidence="9">
    <location>
        <begin position="236"/>
        <end position="259"/>
    </location>
</feature>
<dbReference type="Proteomes" id="UP001162483">
    <property type="component" value="Unassembled WGS sequence"/>
</dbReference>
<dbReference type="PANTHER" id="PTHR26453">
    <property type="entry name" value="OLFACTORY RECEPTOR"/>
    <property type="match status" value="1"/>
</dbReference>
<evidence type="ECO:0000256" key="2">
    <source>
        <dbReference type="ARBA" id="ARBA00022475"/>
    </source>
</evidence>
<feature type="transmembrane region" description="Helical" evidence="9">
    <location>
        <begin position="196"/>
        <end position="224"/>
    </location>
</feature>
<evidence type="ECO:0000313" key="12">
    <source>
        <dbReference type="Proteomes" id="UP001162483"/>
    </source>
</evidence>
<dbReference type="PRINTS" id="PR00245">
    <property type="entry name" value="OLFACTORYR"/>
</dbReference>
<dbReference type="Gene3D" id="1.20.1070.10">
    <property type="entry name" value="Rhodopsin 7-helix transmembrane proteins"/>
    <property type="match status" value="1"/>
</dbReference>
<keyword evidence="4 9" id="KW-0812">Transmembrane</keyword>
<dbReference type="EMBL" id="CATNWA010016190">
    <property type="protein sequence ID" value="CAI9590686.1"/>
    <property type="molecule type" value="Genomic_DNA"/>
</dbReference>
<dbReference type="InterPro" id="IPR000276">
    <property type="entry name" value="GPCR_Rhodpsn"/>
</dbReference>
<keyword evidence="12" id="KW-1185">Reference proteome</keyword>
<evidence type="ECO:0000256" key="8">
    <source>
        <dbReference type="ARBA" id="ARBA00023224"/>
    </source>
</evidence>
<evidence type="ECO:0000256" key="7">
    <source>
        <dbReference type="ARBA" id="ARBA00023136"/>
    </source>
</evidence>
<evidence type="ECO:0000256" key="5">
    <source>
        <dbReference type="ARBA" id="ARBA00022725"/>
    </source>
</evidence>
<dbReference type="PRINTS" id="PR00237">
    <property type="entry name" value="GPCRRHODOPSN"/>
</dbReference>
<comment type="subcellular location">
    <subcellularLocation>
        <location evidence="1">Cell membrane</location>
        <topology evidence="1">Multi-pass membrane protein</topology>
    </subcellularLocation>
</comment>
<evidence type="ECO:0000259" key="10">
    <source>
        <dbReference type="PROSITE" id="PS50262"/>
    </source>
</evidence>
<evidence type="ECO:0000256" key="3">
    <source>
        <dbReference type="ARBA" id="ARBA00022606"/>
    </source>
</evidence>
<evidence type="ECO:0000313" key="11">
    <source>
        <dbReference type="EMBL" id="CAI9590686.1"/>
    </source>
</evidence>
<dbReference type="InterPro" id="IPR000725">
    <property type="entry name" value="Olfact_rcpt"/>
</dbReference>
<dbReference type="SUPFAM" id="SSF81321">
    <property type="entry name" value="Family A G protein-coupled receptor-like"/>
    <property type="match status" value="1"/>
</dbReference>
<dbReference type="PROSITE" id="PS50262">
    <property type="entry name" value="G_PROTEIN_RECEP_F1_2"/>
    <property type="match status" value="1"/>
</dbReference>
<name>A0ABN9F513_9NEOB</name>
<feature type="transmembrane region" description="Helical" evidence="9">
    <location>
        <begin position="24"/>
        <end position="50"/>
    </location>
</feature>
<gene>
    <name evidence="11" type="ORF">SPARVUS_LOCUS11076603</name>
</gene>
<accession>A0ABN9F513</accession>
<sequence>MANKTTWFNEFTLLGLTDNAKSQIILFVFFMLVYIITCLGNSLMVITITLSTTLHTPMYFFLRNLSVVDICYTTSTVPKLLSDFLMDTKQISFFGCVAQCYFFFLLGGIEHFLLTIMAYDRYVAICHPLRYNTIVTSKVCWGLVLGCWFGGFSSVLLPVILISKLPFCQSHDINHFFCDVSPIIQLACSDIEQLEMFIFFTAIIVILGSFSVIVMSYLWILVTILEIKTSTGKKKAFSTCSSHLTAIFIYFGTIIFMYIRPKSKSNLNMDKQASVFYSVVTPTLNPLIYTLRNNEFKISLKGLFRRFISS</sequence>
<feature type="transmembrane region" description="Helical" evidence="9">
    <location>
        <begin position="274"/>
        <end position="291"/>
    </location>
</feature>
<keyword evidence="5" id="KW-0552">Olfaction</keyword>
<dbReference type="CDD" id="cd13954">
    <property type="entry name" value="7tmA_OR"/>
    <property type="match status" value="1"/>
</dbReference>
<dbReference type="Pfam" id="PF13853">
    <property type="entry name" value="7tm_4"/>
    <property type="match status" value="1"/>
</dbReference>
<reference evidence="11" key="1">
    <citation type="submission" date="2023-05" db="EMBL/GenBank/DDBJ databases">
        <authorList>
            <person name="Stuckert A."/>
        </authorList>
    </citation>
    <scope>NUCLEOTIDE SEQUENCE</scope>
</reference>
<evidence type="ECO:0000256" key="4">
    <source>
        <dbReference type="ARBA" id="ARBA00022692"/>
    </source>
</evidence>
<evidence type="ECO:0000256" key="1">
    <source>
        <dbReference type="ARBA" id="ARBA00004651"/>
    </source>
</evidence>
<evidence type="ECO:0000256" key="6">
    <source>
        <dbReference type="ARBA" id="ARBA00022989"/>
    </source>
</evidence>
<feature type="transmembrane region" description="Helical" evidence="9">
    <location>
        <begin position="139"/>
        <end position="162"/>
    </location>
</feature>
<keyword evidence="7 9" id="KW-0472">Membrane</keyword>
<feature type="transmembrane region" description="Helical" evidence="9">
    <location>
        <begin position="91"/>
        <end position="119"/>
    </location>
</feature>
<keyword evidence="3" id="KW-0716">Sensory transduction</keyword>
<proteinExistence type="predicted"/>
<organism evidence="11 12">
    <name type="scientific">Staurois parvus</name>
    <dbReference type="NCBI Taxonomy" id="386267"/>
    <lineage>
        <taxon>Eukaryota</taxon>
        <taxon>Metazoa</taxon>
        <taxon>Chordata</taxon>
        <taxon>Craniata</taxon>
        <taxon>Vertebrata</taxon>
        <taxon>Euteleostomi</taxon>
        <taxon>Amphibia</taxon>
        <taxon>Batrachia</taxon>
        <taxon>Anura</taxon>
        <taxon>Neobatrachia</taxon>
        <taxon>Ranoidea</taxon>
        <taxon>Ranidae</taxon>
        <taxon>Staurois</taxon>
    </lineage>
</organism>